<gene>
    <name evidence="8" type="ORF">FNB15_04070</name>
</gene>
<dbReference type="OrthoDB" id="121744at2"/>
<comment type="subcellular location">
    <subcellularLocation>
        <location evidence="1">Cell membrane</location>
        <topology evidence="1">Multi-pass membrane protein</topology>
    </subcellularLocation>
</comment>
<organism evidence="8 9">
    <name type="scientific">Ferrovibrio terrae</name>
    <dbReference type="NCBI Taxonomy" id="2594003"/>
    <lineage>
        <taxon>Bacteria</taxon>
        <taxon>Pseudomonadati</taxon>
        <taxon>Pseudomonadota</taxon>
        <taxon>Alphaproteobacteria</taxon>
        <taxon>Rhodospirillales</taxon>
        <taxon>Rhodospirillaceae</taxon>
        <taxon>Ferrovibrio</taxon>
    </lineage>
</organism>
<keyword evidence="9" id="KW-1185">Reference proteome</keyword>
<dbReference type="GO" id="GO:0005886">
    <property type="term" value="C:plasma membrane"/>
    <property type="evidence" value="ECO:0007669"/>
    <property type="project" value="UniProtKB-SubCell"/>
</dbReference>
<feature type="transmembrane region" description="Helical" evidence="7">
    <location>
        <begin position="94"/>
        <end position="119"/>
    </location>
</feature>
<dbReference type="InterPro" id="IPR051907">
    <property type="entry name" value="DoxX-like_oxidoreductase"/>
</dbReference>
<proteinExistence type="inferred from homology"/>
<evidence type="ECO:0000256" key="6">
    <source>
        <dbReference type="ARBA" id="ARBA00023136"/>
    </source>
</evidence>
<dbReference type="Proteomes" id="UP000317496">
    <property type="component" value="Chromosome"/>
</dbReference>
<accession>A0A516H7A1</accession>
<evidence type="ECO:0000313" key="9">
    <source>
        <dbReference type="Proteomes" id="UP000317496"/>
    </source>
</evidence>
<protein>
    <submittedName>
        <fullName evidence="8">DoxX family protein</fullName>
    </submittedName>
</protein>
<keyword evidence="6 7" id="KW-0472">Membrane</keyword>
<dbReference type="PANTHER" id="PTHR33452:SF1">
    <property type="entry name" value="INNER MEMBRANE PROTEIN YPHA-RELATED"/>
    <property type="match status" value="1"/>
</dbReference>
<evidence type="ECO:0000313" key="8">
    <source>
        <dbReference type="EMBL" id="QDO99629.1"/>
    </source>
</evidence>
<dbReference type="Pfam" id="PF07681">
    <property type="entry name" value="DoxX"/>
    <property type="match status" value="1"/>
</dbReference>
<dbReference type="KEGG" id="fer:FNB15_04070"/>
<reference evidence="8 9" key="1">
    <citation type="submission" date="2019-07" db="EMBL/GenBank/DDBJ databases">
        <title>Genome sequencing for Ferrovibrio sp. K5.</title>
        <authorList>
            <person name="Park S.-J."/>
        </authorList>
    </citation>
    <scope>NUCLEOTIDE SEQUENCE [LARGE SCALE GENOMIC DNA]</scope>
    <source>
        <strain evidence="8 9">K5</strain>
    </source>
</reference>
<dbReference type="InterPro" id="IPR032808">
    <property type="entry name" value="DoxX"/>
</dbReference>
<comment type="similarity">
    <text evidence="2">Belongs to the DoxX family.</text>
</comment>
<dbReference type="EMBL" id="CP041636">
    <property type="protein sequence ID" value="QDO99629.1"/>
    <property type="molecule type" value="Genomic_DNA"/>
</dbReference>
<dbReference type="PANTHER" id="PTHR33452">
    <property type="entry name" value="OXIDOREDUCTASE CATD-RELATED"/>
    <property type="match status" value="1"/>
</dbReference>
<keyword evidence="3" id="KW-1003">Cell membrane</keyword>
<evidence type="ECO:0000256" key="5">
    <source>
        <dbReference type="ARBA" id="ARBA00022989"/>
    </source>
</evidence>
<evidence type="ECO:0000256" key="1">
    <source>
        <dbReference type="ARBA" id="ARBA00004651"/>
    </source>
</evidence>
<evidence type="ECO:0000256" key="3">
    <source>
        <dbReference type="ARBA" id="ARBA00022475"/>
    </source>
</evidence>
<feature type="transmembrane region" description="Helical" evidence="7">
    <location>
        <begin position="125"/>
        <end position="144"/>
    </location>
</feature>
<dbReference type="AlphaFoldDB" id="A0A516H7A1"/>
<evidence type="ECO:0000256" key="4">
    <source>
        <dbReference type="ARBA" id="ARBA00022692"/>
    </source>
</evidence>
<keyword evidence="5 7" id="KW-1133">Transmembrane helix</keyword>
<name>A0A516H7A1_9PROT</name>
<keyword evidence="4 7" id="KW-0812">Transmembrane</keyword>
<sequence>MTRSTSFLSDHPHGIAGLLRRLIAGMDRIPQDAIALAARVFAAAIFWQSGQTKLEGWRVSDSAIELFREEYRLPLLDPVLAAHLATLGEHLFPLLLVFGLASRFAALALLGMTAVIQIFVYPDAWPTHGIWAVALLVVVARGPGRLSADHLLARRMPALRPLTRE</sequence>
<evidence type="ECO:0000256" key="2">
    <source>
        <dbReference type="ARBA" id="ARBA00006679"/>
    </source>
</evidence>
<evidence type="ECO:0000256" key="7">
    <source>
        <dbReference type="SAM" id="Phobius"/>
    </source>
</evidence>